<accession>A0AAN9T0Z5</accession>
<sequence>MILLRVGGNLVAVGINNGVLGLKFRKLTRFQNSSLPKEFESFAVKNVFLWCGRPFTTYLSDIRNTTNGQKSYVTGYLCQNKILLMAKLFVKYYIVRHLLVIQVTQHVCCFSH</sequence>
<name>A0AAN9T0Z5_PSOTE</name>
<protein>
    <submittedName>
        <fullName evidence="1">Uncharacterized protein</fullName>
    </submittedName>
</protein>
<comment type="caution">
    <text evidence="1">The sequence shown here is derived from an EMBL/GenBank/DDBJ whole genome shotgun (WGS) entry which is preliminary data.</text>
</comment>
<evidence type="ECO:0000313" key="2">
    <source>
        <dbReference type="Proteomes" id="UP001386955"/>
    </source>
</evidence>
<dbReference type="EMBL" id="JAYMYS010000001">
    <property type="protein sequence ID" value="KAK7410859.1"/>
    <property type="molecule type" value="Genomic_DNA"/>
</dbReference>
<proteinExistence type="predicted"/>
<evidence type="ECO:0000313" key="1">
    <source>
        <dbReference type="EMBL" id="KAK7410859.1"/>
    </source>
</evidence>
<dbReference type="Proteomes" id="UP001386955">
    <property type="component" value="Unassembled WGS sequence"/>
</dbReference>
<organism evidence="1 2">
    <name type="scientific">Psophocarpus tetragonolobus</name>
    <name type="common">Winged bean</name>
    <name type="synonym">Dolichos tetragonolobus</name>
    <dbReference type="NCBI Taxonomy" id="3891"/>
    <lineage>
        <taxon>Eukaryota</taxon>
        <taxon>Viridiplantae</taxon>
        <taxon>Streptophyta</taxon>
        <taxon>Embryophyta</taxon>
        <taxon>Tracheophyta</taxon>
        <taxon>Spermatophyta</taxon>
        <taxon>Magnoliopsida</taxon>
        <taxon>eudicotyledons</taxon>
        <taxon>Gunneridae</taxon>
        <taxon>Pentapetalae</taxon>
        <taxon>rosids</taxon>
        <taxon>fabids</taxon>
        <taxon>Fabales</taxon>
        <taxon>Fabaceae</taxon>
        <taxon>Papilionoideae</taxon>
        <taxon>50 kb inversion clade</taxon>
        <taxon>NPAAA clade</taxon>
        <taxon>indigoferoid/millettioid clade</taxon>
        <taxon>Phaseoleae</taxon>
        <taxon>Psophocarpus</taxon>
    </lineage>
</organism>
<reference evidence="1 2" key="1">
    <citation type="submission" date="2024-01" db="EMBL/GenBank/DDBJ databases">
        <title>The genomes of 5 underutilized Papilionoideae crops provide insights into root nodulation and disease resistanc.</title>
        <authorList>
            <person name="Jiang F."/>
        </authorList>
    </citation>
    <scope>NUCLEOTIDE SEQUENCE [LARGE SCALE GENOMIC DNA]</scope>
    <source>
        <strain evidence="1">DUOXIRENSHENG_FW03</strain>
        <tissue evidence="1">Leaves</tissue>
    </source>
</reference>
<gene>
    <name evidence="1" type="ORF">VNO78_02029</name>
</gene>
<dbReference type="AlphaFoldDB" id="A0AAN9T0Z5"/>
<keyword evidence="2" id="KW-1185">Reference proteome</keyword>